<organism evidence="1 2">
    <name type="scientific">Nepenthes gracilis</name>
    <name type="common">Slender pitcher plant</name>
    <dbReference type="NCBI Taxonomy" id="150966"/>
    <lineage>
        <taxon>Eukaryota</taxon>
        <taxon>Viridiplantae</taxon>
        <taxon>Streptophyta</taxon>
        <taxon>Embryophyta</taxon>
        <taxon>Tracheophyta</taxon>
        <taxon>Spermatophyta</taxon>
        <taxon>Magnoliopsida</taxon>
        <taxon>eudicotyledons</taxon>
        <taxon>Gunneridae</taxon>
        <taxon>Pentapetalae</taxon>
        <taxon>Caryophyllales</taxon>
        <taxon>Nepenthaceae</taxon>
        <taxon>Nepenthes</taxon>
    </lineage>
</organism>
<sequence>MASATHDTPVISYQDHLIREIEVATTKDAMEDTVGCLSSSSSLCWYDTLSVTSHLELSIVVYSSTAAPSATVLQHLQQRYFQSTTHGATIPLILVMPQTVLPFFGLSVNHLWA</sequence>
<dbReference type="Proteomes" id="UP001279734">
    <property type="component" value="Unassembled WGS sequence"/>
</dbReference>
<keyword evidence="2" id="KW-1185">Reference proteome</keyword>
<dbReference type="EMBL" id="BSYO01000001">
    <property type="protein sequence ID" value="GMG99354.1"/>
    <property type="molecule type" value="Genomic_DNA"/>
</dbReference>
<evidence type="ECO:0000313" key="1">
    <source>
        <dbReference type="EMBL" id="GMG99354.1"/>
    </source>
</evidence>
<accession>A0AAD3P2F2</accession>
<dbReference type="AlphaFoldDB" id="A0AAD3P2F2"/>
<proteinExistence type="predicted"/>
<gene>
    <name evidence="1" type="ORF">Nepgr_001194</name>
</gene>
<protein>
    <submittedName>
        <fullName evidence="1">Uncharacterized protein</fullName>
    </submittedName>
</protein>
<name>A0AAD3P2F2_NEPGR</name>
<evidence type="ECO:0000313" key="2">
    <source>
        <dbReference type="Proteomes" id="UP001279734"/>
    </source>
</evidence>
<comment type="caution">
    <text evidence="1">The sequence shown here is derived from an EMBL/GenBank/DDBJ whole genome shotgun (WGS) entry which is preliminary data.</text>
</comment>
<reference evidence="1" key="1">
    <citation type="submission" date="2023-05" db="EMBL/GenBank/DDBJ databases">
        <title>Nepenthes gracilis genome sequencing.</title>
        <authorList>
            <person name="Fukushima K."/>
        </authorList>
    </citation>
    <scope>NUCLEOTIDE SEQUENCE</scope>
    <source>
        <strain evidence="1">SING2019-196</strain>
    </source>
</reference>